<dbReference type="Proteomes" id="UP000319342">
    <property type="component" value="Chromosome"/>
</dbReference>
<dbReference type="InterPro" id="IPR050312">
    <property type="entry name" value="IolE/XylAMocC-like"/>
</dbReference>
<dbReference type="PANTHER" id="PTHR12110:SF41">
    <property type="entry name" value="INOSOSE DEHYDRATASE"/>
    <property type="match status" value="1"/>
</dbReference>
<dbReference type="GO" id="GO:0016853">
    <property type="term" value="F:isomerase activity"/>
    <property type="evidence" value="ECO:0007669"/>
    <property type="project" value="UniProtKB-KW"/>
</dbReference>
<dbReference type="EMBL" id="CP036290">
    <property type="protein sequence ID" value="QDU83552.1"/>
    <property type="molecule type" value="Genomic_DNA"/>
</dbReference>
<evidence type="ECO:0000313" key="2">
    <source>
        <dbReference type="EMBL" id="QDU83552.1"/>
    </source>
</evidence>
<proteinExistence type="predicted"/>
<organism evidence="2 3">
    <name type="scientific">Rohdeia mirabilis</name>
    <dbReference type="NCBI Taxonomy" id="2528008"/>
    <lineage>
        <taxon>Bacteria</taxon>
        <taxon>Pseudomonadati</taxon>
        <taxon>Planctomycetota</taxon>
        <taxon>Planctomycetia</taxon>
        <taxon>Planctomycetia incertae sedis</taxon>
        <taxon>Rohdeia</taxon>
    </lineage>
</organism>
<dbReference type="OrthoDB" id="3185623at2"/>
<dbReference type="Pfam" id="PF01261">
    <property type="entry name" value="AP_endonuc_2"/>
    <property type="match status" value="1"/>
</dbReference>
<accession>A0A518CWD7</accession>
<dbReference type="PANTHER" id="PTHR12110">
    <property type="entry name" value="HYDROXYPYRUVATE ISOMERASE"/>
    <property type="match status" value="1"/>
</dbReference>
<dbReference type="SUPFAM" id="SSF51658">
    <property type="entry name" value="Xylose isomerase-like"/>
    <property type="match status" value="1"/>
</dbReference>
<reference evidence="2 3" key="1">
    <citation type="submission" date="2019-02" db="EMBL/GenBank/DDBJ databases">
        <title>Deep-cultivation of Planctomycetes and their phenomic and genomic characterization uncovers novel biology.</title>
        <authorList>
            <person name="Wiegand S."/>
            <person name="Jogler M."/>
            <person name="Boedeker C."/>
            <person name="Pinto D."/>
            <person name="Vollmers J."/>
            <person name="Rivas-Marin E."/>
            <person name="Kohn T."/>
            <person name="Peeters S.H."/>
            <person name="Heuer A."/>
            <person name="Rast P."/>
            <person name="Oberbeckmann S."/>
            <person name="Bunk B."/>
            <person name="Jeske O."/>
            <person name="Meyerdierks A."/>
            <person name="Storesund J.E."/>
            <person name="Kallscheuer N."/>
            <person name="Luecker S."/>
            <person name="Lage O.M."/>
            <person name="Pohl T."/>
            <person name="Merkel B.J."/>
            <person name="Hornburger P."/>
            <person name="Mueller R.-W."/>
            <person name="Bruemmer F."/>
            <person name="Labrenz M."/>
            <person name="Spormann A.M."/>
            <person name="Op den Camp H."/>
            <person name="Overmann J."/>
            <person name="Amann R."/>
            <person name="Jetten M.S.M."/>
            <person name="Mascher T."/>
            <person name="Medema M.H."/>
            <person name="Devos D.P."/>
            <person name="Kaster A.-K."/>
            <person name="Ovreas L."/>
            <person name="Rohde M."/>
            <person name="Galperin M.Y."/>
            <person name="Jogler C."/>
        </authorList>
    </citation>
    <scope>NUCLEOTIDE SEQUENCE [LARGE SCALE GENOMIC DNA]</scope>
    <source>
        <strain evidence="2 3">Pla163</strain>
    </source>
</reference>
<dbReference type="InterPro" id="IPR013022">
    <property type="entry name" value="Xyl_isomerase-like_TIM-brl"/>
</dbReference>
<evidence type="ECO:0000313" key="3">
    <source>
        <dbReference type="Proteomes" id="UP000319342"/>
    </source>
</evidence>
<keyword evidence="2" id="KW-0413">Isomerase</keyword>
<dbReference type="Gene3D" id="3.20.20.150">
    <property type="entry name" value="Divalent-metal-dependent TIM barrel enzymes"/>
    <property type="match status" value="1"/>
</dbReference>
<evidence type="ECO:0000259" key="1">
    <source>
        <dbReference type="Pfam" id="PF01261"/>
    </source>
</evidence>
<sequence length="281" mass="30520">MVLGRTAVCSWSLRPTSSRALVAACGEAGIVAVQLALDPLRDGRWSLVETRRTLADAGIAIVSGMMSTEGEDYTSLDTIRRTGGLRPVRHWETNVENARVNAENAAALGIELVTLHAGFLPESDEDEDDSERATMLERLDAIATIFAERGVRLGLETGQETAKCLIGVLDELGRTDVGVNFDPANMVLYGMGDPISALEKLATRVMQVHVKDAEWTTEPGTWGTEVPAGTGAVDWSRFFDLVAAQEATIDVVIEREAGEERIADVVRAREMIEQHSSRVSR</sequence>
<keyword evidence="3" id="KW-1185">Reference proteome</keyword>
<dbReference type="AlphaFoldDB" id="A0A518CWD7"/>
<gene>
    <name evidence="2" type="ORF">Pla163_06510</name>
</gene>
<dbReference type="InterPro" id="IPR036237">
    <property type="entry name" value="Xyl_isomerase-like_sf"/>
</dbReference>
<protein>
    <submittedName>
        <fullName evidence="2">Xylose isomerase-like TIM barrel</fullName>
    </submittedName>
</protein>
<feature type="domain" description="Xylose isomerase-like TIM barrel" evidence="1">
    <location>
        <begin position="23"/>
        <end position="269"/>
    </location>
</feature>
<dbReference type="RefSeq" id="WP_145183450.1">
    <property type="nucleotide sequence ID" value="NZ_CP036290.1"/>
</dbReference>
<name>A0A518CWD7_9BACT</name>